<evidence type="ECO:0000256" key="1">
    <source>
        <dbReference type="SAM" id="SignalP"/>
    </source>
</evidence>
<protein>
    <submittedName>
        <fullName evidence="2">Uncharacterized protein</fullName>
    </submittedName>
</protein>
<proteinExistence type="predicted"/>
<feature type="chain" id="PRO_5031185869" evidence="1">
    <location>
        <begin position="21"/>
        <end position="259"/>
    </location>
</feature>
<sequence>MFFFLLSLIALAVAIGAVGACYYIGKAIIDDRKKNQKGDRYIVKFYINMVVKNKKEVIKDELKKTIQGKKSRRKTNIASKLATKMVNKAVSKETFSQELMQEVAATVEDDFAEENIAAVGYVTYIKDLYSVIGVDVKAVDVKGILCKELGLGSSLYDAIMGMVHKCFGKEFVEYALATQMLEIVTAEIVANVGPEIVSDLAEEGVDVDVVVKSAADQAPFFYALTKPDSEGKIEPITSWRMQAVHNGQWQGKTFKAPSK</sequence>
<dbReference type="AlphaFoldDB" id="A0A7S2I8U0"/>
<keyword evidence="1" id="KW-0732">Signal</keyword>
<accession>A0A7S2I8U0</accession>
<name>A0A7S2I8U0_9STRA</name>
<feature type="signal peptide" evidence="1">
    <location>
        <begin position="1"/>
        <end position="20"/>
    </location>
</feature>
<gene>
    <name evidence="2" type="ORF">HTAM1171_LOCUS10326</name>
</gene>
<reference evidence="2" key="1">
    <citation type="submission" date="2021-01" db="EMBL/GenBank/DDBJ databases">
        <authorList>
            <person name="Corre E."/>
            <person name="Pelletier E."/>
            <person name="Niang G."/>
            <person name="Scheremetjew M."/>
            <person name="Finn R."/>
            <person name="Kale V."/>
            <person name="Holt S."/>
            <person name="Cochrane G."/>
            <person name="Meng A."/>
            <person name="Brown T."/>
            <person name="Cohen L."/>
        </authorList>
    </citation>
    <scope>NUCLEOTIDE SEQUENCE</scope>
    <source>
        <strain evidence="2">CCMP826</strain>
    </source>
</reference>
<dbReference type="EMBL" id="HBGV01016839">
    <property type="protein sequence ID" value="CAD9511745.1"/>
    <property type="molecule type" value="Transcribed_RNA"/>
</dbReference>
<organism evidence="2">
    <name type="scientific">Helicotheca tamesis</name>
    <dbReference type="NCBI Taxonomy" id="374047"/>
    <lineage>
        <taxon>Eukaryota</taxon>
        <taxon>Sar</taxon>
        <taxon>Stramenopiles</taxon>
        <taxon>Ochrophyta</taxon>
        <taxon>Bacillariophyta</taxon>
        <taxon>Mediophyceae</taxon>
        <taxon>Lithodesmiophycidae</taxon>
        <taxon>Lithodesmiales</taxon>
        <taxon>Lithodesmiaceae</taxon>
        <taxon>Helicotheca</taxon>
    </lineage>
</organism>
<evidence type="ECO:0000313" key="2">
    <source>
        <dbReference type="EMBL" id="CAD9511745.1"/>
    </source>
</evidence>